<dbReference type="RefSeq" id="WP_055112765.1">
    <property type="nucleotide sequence ID" value="NZ_CANKXR010000005.1"/>
</dbReference>
<evidence type="ECO:0000313" key="1">
    <source>
        <dbReference type="EMBL" id="CTQ74253.1"/>
    </source>
</evidence>
<accession>A0A0M7AKE3</accession>
<dbReference type="InterPro" id="IPR019285">
    <property type="entry name" value="DUF2336"/>
</dbReference>
<organism evidence="1 2">
    <name type="scientific">Roseibium album</name>
    <dbReference type="NCBI Taxonomy" id="311410"/>
    <lineage>
        <taxon>Bacteria</taxon>
        <taxon>Pseudomonadati</taxon>
        <taxon>Pseudomonadota</taxon>
        <taxon>Alphaproteobacteria</taxon>
        <taxon>Hyphomicrobiales</taxon>
        <taxon>Stappiaceae</taxon>
        <taxon>Roseibium</taxon>
    </lineage>
</organism>
<dbReference type="Proteomes" id="UP000049983">
    <property type="component" value="Unassembled WGS sequence"/>
</dbReference>
<keyword evidence="2" id="KW-1185">Reference proteome</keyword>
<dbReference type="EMBL" id="CXWC01000011">
    <property type="protein sequence ID" value="CTQ74253.1"/>
    <property type="molecule type" value="Genomic_DNA"/>
</dbReference>
<dbReference type="OrthoDB" id="7888976at2"/>
<dbReference type="GeneID" id="97671293"/>
<protein>
    <recommendedName>
        <fullName evidence="3">DUF2336 domain-containing protein</fullName>
    </recommendedName>
</protein>
<name>A0A0M7AKE3_9HYPH</name>
<dbReference type="AlphaFoldDB" id="A0A0M7AKE3"/>
<proteinExistence type="predicted"/>
<evidence type="ECO:0000313" key="2">
    <source>
        <dbReference type="Proteomes" id="UP000049983"/>
    </source>
</evidence>
<evidence type="ECO:0008006" key="3">
    <source>
        <dbReference type="Google" id="ProtNLM"/>
    </source>
</evidence>
<gene>
    <name evidence="1" type="ORF">LA5096_03972</name>
</gene>
<dbReference type="Pfam" id="PF10098">
    <property type="entry name" value="DUF2336"/>
    <property type="match status" value="1"/>
</dbReference>
<reference evidence="2" key="1">
    <citation type="submission" date="2015-07" db="EMBL/GenBank/DDBJ databases">
        <authorList>
            <person name="Rodrigo-Torres Lidia"/>
            <person name="Arahal R.David."/>
        </authorList>
    </citation>
    <scope>NUCLEOTIDE SEQUENCE [LARGE SCALE GENOMIC DNA]</scope>
    <source>
        <strain evidence="2">CECT 5096</strain>
    </source>
</reference>
<dbReference type="STRING" id="311410.LA5095_00832"/>
<sequence length="359" mass="40200">MINDLLNQAQDSSPEKRRKLVEHVTDLFATGADSYQTEEISLFNAVLERMLPSMETEQKKEVSERLAPIDTTSQKIAYELASDEIDVAQPMLTSSNALKEEDILRLAKTMGQGHLLAISKRDHLEAKVTDVLLERGESPVKQSVAANSGAELSDWGGRLLVKLAERDEKIRDAMVERSDVSEADYEKLISQMPEAQQAKIRKMREENEQLVLSLFHEASKVVASSKLERKATRINAKVILKDVREGRGDLGKAITQMALSNNLFDISFMLAEMAGLDQKYVTNVMVRYDATGIAVLCKAMGVDHNGYIALSRARATNNKQPQTTVQNWIGDYQNLTEKDARRLLSFMKIRLSTLEEQAA</sequence>